<keyword evidence="2" id="KW-1185">Reference proteome</keyword>
<evidence type="ECO:0000313" key="2">
    <source>
        <dbReference type="Proteomes" id="UP001305414"/>
    </source>
</evidence>
<dbReference type="Proteomes" id="UP001305414">
    <property type="component" value="Unassembled WGS sequence"/>
</dbReference>
<comment type="caution">
    <text evidence="1">The sequence shown here is derived from an EMBL/GenBank/DDBJ whole genome shotgun (WGS) entry which is preliminary data.</text>
</comment>
<protein>
    <submittedName>
        <fullName evidence="1">Uncharacterized protein</fullName>
    </submittedName>
</protein>
<gene>
    <name evidence="1" type="ORF">RRF57_005989</name>
</gene>
<reference evidence="1 2" key="1">
    <citation type="submission" date="2023-10" db="EMBL/GenBank/DDBJ databases">
        <title>Draft genome sequence of Xylaria bambusicola isolate GMP-LS, the root and basal stem rot pathogen of sugarcane in Indonesia.</title>
        <authorList>
            <person name="Selvaraj P."/>
            <person name="Muralishankar V."/>
            <person name="Muruganantham S."/>
            <person name="Sp S."/>
            <person name="Haryani S."/>
            <person name="Lau K.J.X."/>
            <person name="Naqvi N.I."/>
        </authorList>
    </citation>
    <scope>NUCLEOTIDE SEQUENCE [LARGE SCALE GENOMIC DNA]</scope>
    <source>
        <strain evidence="1">GMP-LS</strain>
    </source>
</reference>
<organism evidence="1 2">
    <name type="scientific">Xylaria bambusicola</name>
    <dbReference type="NCBI Taxonomy" id="326684"/>
    <lineage>
        <taxon>Eukaryota</taxon>
        <taxon>Fungi</taxon>
        <taxon>Dikarya</taxon>
        <taxon>Ascomycota</taxon>
        <taxon>Pezizomycotina</taxon>
        <taxon>Sordariomycetes</taxon>
        <taxon>Xylariomycetidae</taxon>
        <taxon>Xylariales</taxon>
        <taxon>Xylariaceae</taxon>
        <taxon>Xylaria</taxon>
    </lineage>
</organism>
<accession>A0AAN7UYS1</accession>
<name>A0AAN7UYS1_9PEZI</name>
<sequence>MAETSQKDDYIARAAGGCHALFVELLEVLSAVRETSITPSWTIASSLTSGLSDSGSPPQRCVRQKYTPFTMLF</sequence>
<dbReference type="EMBL" id="JAWHQM010000015">
    <property type="protein sequence ID" value="KAK5630274.1"/>
    <property type="molecule type" value="Genomic_DNA"/>
</dbReference>
<proteinExistence type="predicted"/>
<dbReference type="AlphaFoldDB" id="A0AAN7UYS1"/>
<evidence type="ECO:0000313" key="1">
    <source>
        <dbReference type="EMBL" id="KAK5630274.1"/>
    </source>
</evidence>